<comment type="caution">
    <text evidence="4">The sequence shown here is derived from an EMBL/GenBank/DDBJ whole genome shotgun (WGS) entry which is preliminary data.</text>
</comment>
<dbReference type="AlphaFoldDB" id="A0A398CCG3"/>
<feature type="domain" description="GFO/IDH/MocA-like oxidoreductase" evidence="3">
    <location>
        <begin position="133"/>
        <end position="268"/>
    </location>
</feature>
<dbReference type="GO" id="GO:0016491">
    <property type="term" value="F:oxidoreductase activity"/>
    <property type="evidence" value="ECO:0007669"/>
    <property type="project" value="UniProtKB-KW"/>
</dbReference>
<evidence type="ECO:0000256" key="1">
    <source>
        <dbReference type="ARBA" id="ARBA00023002"/>
    </source>
</evidence>
<gene>
    <name evidence="4" type="ORF">D3H35_28780</name>
</gene>
<dbReference type="SUPFAM" id="SSF51735">
    <property type="entry name" value="NAD(P)-binding Rossmann-fold domains"/>
    <property type="match status" value="1"/>
</dbReference>
<dbReference type="InterPro" id="IPR055170">
    <property type="entry name" value="GFO_IDH_MocA-like_dom"/>
</dbReference>
<dbReference type="GO" id="GO:0000166">
    <property type="term" value="F:nucleotide binding"/>
    <property type="evidence" value="ECO:0007669"/>
    <property type="project" value="InterPro"/>
</dbReference>
<sequence length="362" mass="40398">MIIGAGTISRHHAEAFKKLSKPEEAELYVTDLNEQALQDFCTQYPKARPCKDVDEMLALPVDDKDIVIVATPPRTHHDLAVKALRSGRHVLCEKPFAMNREEAEDMVRTAEELGLLIACCSARFLDVETTGHAIQLLRNGALGNVYRVEFVHKARRSRPGVEHLPALRWFLNRAVSGGGCLMDWGPYDFTTLNEVLEPTRIDVLSAWMANPETALAEDIKVFDIEEHVGAALRYHRKDGSTVIVEYERAACTHGKEYANVQLEGTQGAAYWDWLCYSGDGNITRVYDEDGKAKEETTSYSASPSMLTLMDKPLVFFDRTIRGQDAPSVVNRKALFNFAIIDAIYACIRTGAAQTIDLDSTNN</sequence>
<proteinExistence type="predicted"/>
<evidence type="ECO:0000313" key="4">
    <source>
        <dbReference type="EMBL" id="RIE00410.1"/>
    </source>
</evidence>
<dbReference type="InterPro" id="IPR036291">
    <property type="entry name" value="NAD(P)-bd_dom_sf"/>
</dbReference>
<dbReference type="Pfam" id="PF22725">
    <property type="entry name" value="GFO_IDH_MocA_C3"/>
    <property type="match status" value="1"/>
</dbReference>
<evidence type="ECO:0000259" key="3">
    <source>
        <dbReference type="Pfam" id="PF22725"/>
    </source>
</evidence>
<dbReference type="SUPFAM" id="SSF55347">
    <property type="entry name" value="Glyceraldehyde-3-phosphate dehydrogenase-like, C-terminal domain"/>
    <property type="match status" value="1"/>
</dbReference>
<dbReference type="EMBL" id="QXJM01000056">
    <property type="protein sequence ID" value="RIE00410.1"/>
    <property type="molecule type" value="Genomic_DNA"/>
</dbReference>
<protein>
    <submittedName>
        <fullName evidence="4">Gfo/Idh/MocA family oxidoreductase</fullName>
    </submittedName>
</protein>
<accession>A0A398CCG3</accession>
<name>A0A398CCG3_9BACL</name>
<dbReference type="InterPro" id="IPR050463">
    <property type="entry name" value="Gfo/Idh/MocA_oxidrdct_glycsds"/>
</dbReference>
<dbReference type="Gene3D" id="3.30.360.10">
    <property type="entry name" value="Dihydrodipicolinate Reductase, domain 2"/>
    <property type="match status" value="1"/>
</dbReference>
<organism evidence="4 5">
    <name type="scientific">Cohnella faecalis</name>
    <dbReference type="NCBI Taxonomy" id="2315694"/>
    <lineage>
        <taxon>Bacteria</taxon>
        <taxon>Bacillati</taxon>
        <taxon>Bacillota</taxon>
        <taxon>Bacilli</taxon>
        <taxon>Bacillales</taxon>
        <taxon>Paenibacillaceae</taxon>
        <taxon>Cohnella</taxon>
    </lineage>
</organism>
<dbReference type="Gene3D" id="3.40.50.720">
    <property type="entry name" value="NAD(P)-binding Rossmann-like Domain"/>
    <property type="match status" value="1"/>
</dbReference>
<dbReference type="PANTHER" id="PTHR43818:SF11">
    <property type="entry name" value="BCDNA.GH03377"/>
    <property type="match status" value="1"/>
</dbReference>
<evidence type="ECO:0000313" key="5">
    <source>
        <dbReference type="Proteomes" id="UP000266340"/>
    </source>
</evidence>
<evidence type="ECO:0000259" key="2">
    <source>
        <dbReference type="Pfam" id="PF01408"/>
    </source>
</evidence>
<keyword evidence="1" id="KW-0560">Oxidoreductase</keyword>
<reference evidence="4 5" key="1">
    <citation type="submission" date="2018-09" db="EMBL/GenBank/DDBJ databases">
        <title>Cohnella cavernae sp. nov., isolated from a karst cave.</title>
        <authorList>
            <person name="Zhu H."/>
        </authorList>
    </citation>
    <scope>NUCLEOTIDE SEQUENCE [LARGE SCALE GENOMIC DNA]</scope>
    <source>
        <strain evidence="4 5">K2E09-144</strain>
    </source>
</reference>
<dbReference type="PANTHER" id="PTHR43818">
    <property type="entry name" value="BCDNA.GH03377"/>
    <property type="match status" value="1"/>
</dbReference>
<dbReference type="Pfam" id="PF01408">
    <property type="entry name" value="GFO_IDH_MocA"/>
    <property type="match status" value="1"/>
</dbReference>
<feature type="domain" description="Gfo/Idh/MocA-like oxidoreductase N-terminal" evidence="2">
    <location>
        <begin position="2"/>
        <end position="116"/>
    </location>
</feature>
<dbReference type="InterPro" id="IPR000683">
    <property type="entry name" value="Gfo/Idh/MocA-like_OxRdtase_N"/>
</dbReference>
<keyword evidence="5" id="KW-1185">Reference proteome</keyword>
<dbReference type="Proteomes" id="UP000266340">
    <property type="component" value="Unassembled WGS sequence"/>
</dbReference>